<evidence type="ECO:0000313" key="3">
    <source>
        <dbReference type="Proteomes" id="UP000230069"/>
    </source>
</evidence>
<dbReference type="OrthoDB" id="202195at2759"/>
<dbReference type="Proteomes" id="UP000230069">
    <property type="component" value="Unassembled WGS sequence"/>
</dbReference>
<gene>
    <name evidence="2" type="ORF">AQUCO_01100287v1</name>
</gene>
<dbReference type="FunCoup" id="A0A2G5E6I3">
    <property type="interactions" value="1343"/>
</dbReference>
<dbReference type="STRING" id="218851.A0A2G5E6I3"/>
<evidence type="ECO:0000256" key="1">
    <source>
        <dbReference type="SAM" id="Phobius"/>
    </source>
</evidence>
<sequence length="97" mass="11010">MASAAPSAWKRWIRPEVYPLFAAVGTVVGICGYQLIRNITGNPEVRVTKENRAAGILENHSEGEKYKEHKLRRFVRNKSPEVMPSLNKFFSDPKIPN</sequence>
<name>A0A2G5E6I3_AQUCA</name>
<keyword evidence="3" id="KW-1185">Reference proteome</keyword>
<feature type="transmembrane region" description="Helical" evidence="1">
    <location>
        <begin position="17"/>
        <end position="36"/>
    </location>
</feature>
<evidence type="ECO:0000313" key="2">
    <source>
        <dbReference type="EMBL" id="PIA51354.1"/>
    </source>
</evidence>
<dbReference type="InParanoid" id="A0A2G5E6I3"/>
<dbReference type="PANTHER" id="PTHR33417">
    <property type="entry name" value="G-BOX BINDING PROTEIN"/>
    <property type="match status" value="1"/>
</dbReference>
<proteinExistence type="predicted"/>
<protein>
    <recommendedName>
        <fullName evidence="4">B12D protein</fullName>
    </recommendedName>
</protein>
<dbReference type="InterPro" id="IPR010530">
    <property type="entry name" value="B12D"/>
</dbReference>
<dbReference type="Pfam" id="PF06522">
    <property type="entry name" value="B12D"/>
    <property type="match status" value="1"/>
</dbReference>
<organism evidence="2 3">
    <name type="scientific">Aquilegia coerulea</name>
    <name type="common">Rocky mountain columbine</name>
    <dbReference type="NCBI Taxonomy" id="218851"/>
    <lineage>
        <taxon>Eukaryota</taxon>
        <taxon>Viridiplantae</taxon>
        <taxon>Streptophyta</taxon>
        <taxon>Embryophyta</taxon>
        <taxon>Tracheophyta</taxon>
        <taxon>Spermatophyta</taxon>
        <taxon>Magnoliopsida</taxon>
        <taxon>Ranunculales</taxon>
        <taxon>Ranunculaceae</taxon>
        <taxon>Thalictroideae</taxon>
        <taxon>Aquilegia</taxon>
    </lineage>
</organism>
<dbReference type="EMBL" id="KZ305028">
    <property type="protein sequence ID" value="PIA51354.1"/>
    <property type="molecule type" value="Genomic_DNA"/>
</dbReference>
<accession>A0A2G5E6I3</accession>
<dbReference type="AlphaFoldDB" id="A0A2G5E6I3"/>
<keyword evidence="1" id="KW-0472">Membrane</keyword>
<keyword evidence="1" id="KW-1133">Transmembrane helix</keyword>
<reference evidence="2 3" key="1">
    <citation type="submission" date="2017-09" db="EMBL/GenBank/DDBJ databases">
        <title>WGS assembly of Aquilegia coerulea Goldsmith.</title>
        <authorList>
            <person name="Hodges S."/>
            <person name="Kramer E."/>
            <person name="Nordborg M."/>
            <person name="Tomkins J."/>
            <person name="Borevitz J."/>
            <person name="Derieg N."/>
            <person name="Yan J."/>
            <person name="Mihaltcheva S."/>
            <person name="Hayes R.D."/>
            <person name="Rokhsar D."/>
        </authorList>
    </citation>
    <scope>NUCLEOTIDE SEQUENCE [LARGE SCALE GENOMIC DNA]</scope>
    <source>
        <strain evidence="3">cv. Goldsmith</strain>
    </source>
</reference>
<keyword evidence="1" id="KW-0812">Transmembrane</keyword>
<evidence type="ECO:0008006" key="4">
    <source>
        <dbReference type="Google" id="ProtNLM"/>
    </source>
</evidence>